<feature type="non-terminal residue" evidence="3">
    <location>
        <position position="91"/>
    </location>
</feature>
<name>A0A7D9M4N1_PARCT</name>
<gene>
    <name evidence="3" type="ORF">PACLA_8A077941</name>
</gene>
<protein>
    <submittedName>
        <fullName evidence="3">Uncharacterized protein</fullName>
    </submittedName>
</protein>
<accession>A0A7D9M4N1</accession>
<feature type="coiled-coil region" evidence="1">
    <location>
        <begin position="4"/>
        <end position="31"/>
    </location>
</feature>
<evidence type="ECO:0000256" key="1">
    <source>
        <dbReference type="SAM" id="Coils"/>
    </source>
</evidence>
<reference evidence="3" key="1">
    <citation type="submission" date="2020-04" db="EMBL/GenBank/DDBJ databases">
        <authorList>
            <person name="Alioto T."/>
            <person name="Alioto T."/>
            <person name="Gomez Garrido J."/>
        </authorList>
    </citation>
    <scope>NUCLEOTIDE SEQUENCE</scope>
    <source>
        <strain evidence="3">A484AB</strain>
    </source>
</reference>
<dbReference type="EMBL" id="CACRXK020030431">
    <property type="protein sequence ID" value="CAB4042590.1"/>
    <property type="molecule type" value="Genomic_DNA"/>
</dbReference>
<proteinExistence type="predicted"/>
<evidence type="ECO:0000313" key="3">
    <source>
        <dbReference type="EMBL" id="CAB4042590.1"/>
    </source>
</evidence>
<evidence type="ECO:0000256" key="2">
    <source>
        <dbReference type="SAM" id="MobiDB-lite"/>
    </source>
</evidence>
<sequence length="91" mass="10612">MSDLKSLRKENQDLKTQVESLMKEFQKISGQIDTNSKKKVNTKSKQNVDQGQGEKEKAIEFLSDQYDDLLSYNLSYNSKMKKDLDHPIKRN</sequence>
<feature type="region of interest" description="Disordered" evidence="2">
    <location>
        <begin position="32"/>
        <end position="54"/>
    </location>
</feature>
<organism evidence="3 4">
    <name type="scientific">Paramuricea clavata</name>
    <name type="common">Red gorgonian</name>
    <name type="synonym">Violescent sea-whip</name>
    <dbReference type="NCBI Taxonomy" id="317549"/>
    <lineage>
        <taxon>Eukaryota</taxon>
        <taxon>Metazoa</taxon>
        <taxon>Cnidaria</taxon>
        <taxon>Anthozoa</taxon>
        <taxon>Octocorallia</taxon>
        <taxon>Malacalcyonacea</taxon>
        <taxon>Plexauridae</taxon>
        <taxon>Paramuricea</taxon>
    </lineage>
</organism>
<dbReference type="OrthoDB" id="7454255at2759"/>
<dbReference type="Proteomes" id="UP001152795">
    <property type="component" value="Unassembled WGS sequence"/>
</dbReference>
<keyword evidence="4" id="KW-1185">Reference proteome</keyword>
<dbReference type="AlphaFoldDB" id="A0A7D9M4N1"/>
<keyword evidence="1" id="KW-0175">Coiled coil</keyword>
<evidence type="ECO:0000313" key="4">
    <source>
        <dbReference type="Proteomes" id="UP001152795"/>
    </source>
</evidence>
<comment type="caution">
    <text evidence="3">The sequence shown here is derived from an EMBL/GenBank/DDBJ whole genome shotgun (WGS) entry which is preliminary data.</text>
</comment>